<protein>
    <recommendedName>
        <fullName evidence="3">NERD domain-containing protein</fullName>
    </recommendedName>
</protein>
<evidence type="ECO:0008006" key="3">
    <source>
        <dbReference type="Google" id="ProtNLM"/>
    </source>
</evidence>
<dbReference type="RefSeq" id="WP_379861132.1">
    <property type="nucleotide sequence ID" value="NZ_JBHMFC010000034.1"/>
</dbReference>
<keyword evidence="2" id="KW-1185">Reference proteome</keyword>
<dbReference type="Proteomes" id="UP001589585">
    <property type="component" value="Unassembled WGS sequence"/>
</dbReference>
<reference evidence="1 2" key="1">
    <citation type="submission" date="2024-09" db="EMBL/GenBank/DDBJ databases">
        <authorList>
            <person name="Sun Q."/>
            <person name="Mori K."/>
        </authorList>
    </citation>
    <scope>NUCLEOTIDE SEQUENCE [LARGE SCALE GENOMIC DNA]</scope>
    <source>
        <strain evidence="1 2">CECT 8622</strain>
    </source>
</reference>
<gene>
    <name evidence="1" type="ORF">ACFFU9_09210</name>
</gene>
<proteinExistence type="predicted"/>
<organism evidence="1 2">
    <name type="scientific">Mariniflexile ostreae</name>
    <dbReference type="NCBI Taxonomy" id="1520892"/>
    <lineage>
        <taxon>Bacteria</taxon>
        <taxon>Pseudomonadati</taxon>
        <taxon>Bacteroidota</taxon>
        <taxon>Flavobacteriia</taxon>
        <taxon>Flavobacteriales</taxon>
        <taxon>Flavobacteriaceae</taxon>
        <taxon>Mariniflexile</taxon>
    </lineage>
</organism>
<name>A0ABV5FBV4_9FLAO</name>
<evidence type="ECO:0000313" key="1">
    <source>
        <dbReference type="EMBL" id="MFB9056919.1"/>
    </source>
</evidence>
<accession>A0ABV5FBV4</accession>
<comment type="caution">
    <text evidence="1">The sequence shown here is derived from an EMBL/GenBank/DDBJ whole genome shotgun (WGS) entry which is preliminary data.</text>
</comment>
<dbReference type="EMBL" id="JBHMFC010000034">
    <property type="protein sequence ID" value="MFB9056919.1"/>
    <property type="molecule type" value="Genomic_DNA"/>
</dbReference>
<sequence>MPDFKRDLKQEEILSRYLDNIYKSKKLKFERICDINQQLQGIDIVIHHHKETYFIDEKAQLHYLNKDLPTFTFELSYLNKNNQIKEGWLLDNHKLTQYYFLITGIFLKANTKTLSHINDIEKLKIISVNKHKLIKHLARRGVTQHKLQEYDYDIRKTASFGKNIVAELKEKDQGLLYYTAHLSEKPINLQLRLDYLIRFRIAKKIHDA</sequence>
<evidence type="ECO:0000313" key="2">
    <source>
        <dbReference type="Proteomes" id="UP001589585"/>
    </source>
</evidence>